<dbReference type="GO" id="GO:0043565">
    <property type="term" value="F:sequence-specific DNA binding"/>
    <property type="evidence" value="ECO:0007669"/>
    <property type="project" value="InterPro"/>
</dbReference>
<evidence type="ECO:0000256" key="2">
    <source>
        <dbReference type="ARBA" id="ARBA00023125"/>
    </source>
</evidence>
<dbReference type="SUPFAM" id="SSF46689">
    <property type="entry name" value="Homeodomain-like"/>
    <property type="match status" value="1"/>
</dbReference>
<keyword evidence="6" id="KW-1185">Reference proteome</keyword>
<keyword evidence="2" id="KW-0238">DNA-binding</keyword>
<proteinExistence type="predicted"/>
<dbReference type="RefSeq" id="WP_113619145.1">
    <property type="nucleotide sequence ID" value="NZ_QFFJ01000002.1"/>
</dbReference>
<dbReference type="InterPro" id="IPR003313">
    <property type="entry name" value="AraC-bd"/>
</dbReference>
<evidence type="ECO:0000313" key="6">
    <source>
        <dbReference type="Proteomes" id="UP000253410"/>
    </source>
</evidence>
<name>A0A365XVJ8_9BACT</name>
<dbReference type="Gene3D" id="2.60.120.10">
    <property type="entry name" value="Jelly Rolls"/>
    <property type="match status" value="1"/>
</dbReference>
<feature type="domain" description="HTH araC/xylS-type" evidence="4">
    <location>
        <begin position="185"/>
        <end position="283"/>
    </location>
</feature>
<dbReference type="SMART" id="SM00342">
    <property type="entry name" value="HTH_ARAC"/>
    <property type="match status" value="1"/>
</dbReference>
<dbReference type="SUPFAM" id="SSF51215">
    <property type="entry name" value="Regulatory protein AraC"/>
    <property type="match status" value="1"/>
</dbReference>
<dbReference type="OrthoDB" id="1096411at2"/>
<dbReference type="Gene3D" id="1.10.10.60">
    <property type="entry name" value="Homeodomain-like"/>
    <property type="match status" value="1"/>
</dbReference>
<sequence>MSRERSSIPINTLEAAPGADIAIRHLLAPSSADIYQQQAHRDDHYLFLWVERGSCLFMIDFETLPLKAGEIIYVYPGQVHACIEADHAQVTALSVTPQLIHTIYRSTLEAVNGIQRPLLLDTAAAGILRKGLLLLEQLLEQPAHTPFRQQALSGGTDICIGIFAAAFKDSRHEATGSSRPEAIMRQFRTLLVNNYLSVRTPSGYAAAMHISVSYLSETVKQQSGFTVNHWIHQQLILEAKRQLYHTDRTIKEIAHELGFEDHAYFSRLFRKKTGLTPQQFRIECRK</sequence>
<dbReference type="AlphaFoldDB" id="A0A365XVJ8"/>
<dbReference type="Proteomes" id="UP000253410">
    <property type="component" value="Unassembled WGS sequence"/>
</dbReference>
<organism evidence="5 6">
    <name type="scientific">Chitinophaga flava</name>
    <dbReference type="NCBI Taxonomy" id="2259036"/>
    <lineage>
        <taxon>Bacteria</taxon>
        <taxon>Pseudomonadati</taxon>
        <taxon>Bacteroidota</taxon>
        <taxon>Chitinophagia</taxon>
        <taxon>Chitinophagales</taxon>
        <taxon>Chitinophagaceae</taxon>
        <taxon>Chitinophaga</taxon>
    </lineage>
</organism>
<dbReference type="PANTHER" id="PTHR43280">
    <property type="entry name" value="ARAC-FAMILY TRANSCRIPTIONAL REGULATOR"/>
    <property type="match status" value="1"/>
</dbReference>
<dbReference type="InterPro" id="IPR009057">
    <property type="entry name" value="Homeodomain-like_sf"/>
</dbReference>
<gene>
    <name evidence="5" type="ORF">DF182_28450</name>
</gene>
<dbReference type="InterPro" id="IPR037923">
    <property type="entry name" value="HTH-like"/>
</dbReference>
<keyword evidence="1" id="KW-0805">Transcription regulation</keyword>
<evidence type="ECO:0000259" key="4">
    <source>
        <dbReference type="PROSITE" id="PS01124"/>
    </source>
</evidence>
<accession>A0A365XVJ8</accession>
<evidence type="ECO:0000256" key="1">
    <source>
        <dbReference type="ARBA" id="ARBA00023015"/>
    </source>
</evidence>
<dbReference type="PROSITE" id="PS01124">
    <property type="entry name" value="HTH_ARAC_FAMILY_2"/>
    <property type="match status" value="1"/>
</dbReference>
<dbReference type="Pfam" id="PF02311">
    <property type="entry name" value="AraC_binding"/>
    <property type="match status" value="1"/>
</dbReference>
<dbReference type="PRINTS" id="PR00032">
    <property type="entry name" value="HTHARAC"/>
</dbReference>
<dbReference type="Pfam" id="PF12833">
    <property type="entry name" value="HTH_18"/>
    <property type="match status" value="1"/>
</dbReference>
<keyword evidence="3" id="KW-0804">Transcription</keyword>
<evidence type="ECO:0000313" key="5">
    <source>
        <dbReference type="EMBL" id="RBL90396.1"/>
    </source>
</evidence>
<dbReference type="GO" id="GO:0003700">
    <property type="term" value="F:DNA-binding transcription factor activity"/>
    <property type="evidence" value="ECO:0007669"/>
    <property type="project" value="InterPro"/>
</dbReference>
<reference evidence="5 6" key="1">
    <citation type="submission" date="2018-05" db="EMBL/GenBank/DDBJ databases">
        <title>Chitinophaga sp. K3CV102501T nov., isolated from isolated from a monsoon evergreen broad-leaved forest soil.</title>
        <authorList>
            <person name="Lv Y."/>
        </authorList>
    </citation>
    <scope>NUCLEOTIDE SEQUENCE [LARGE SCALE GENOMIC DNA]</scope>
    <source>
        <strain evidence="5 6">GDMCC 1.1325</strain>
    </source>
</reference>
<dbReference type="InterPro" id="IPR014710">
    <property type="entry name" value="RmlC-like_jellyroll"/>
</dbReference>
<dbReference type="PANTHER" id="PTHR43280:SF32">
    <property type="entry name" value="TRANSCRIPTIONAL REGULATORY PROTEIN"/>
    <property type="match status" value="1"/>
</dbReference>
<dbReference type="EMBL" id="QFFJ01000002">
    <property type="protein sequence ID" value="RBL90396.1"/>
    <property type="molecule type" value="Genomic_DNA"/>
</dbReference>
<comment type="caution">
    <text evidence="5">The sequence shown here is derived from an EMBL/GenBank/DDBJ whole genome shotgun (WGS) entry which is preliminary data.</text>
</comment>
<dbReference type="InterPro" id="IPR018060">
    <property type="entry name" value="HTH_AraC"/>
</dbReference>
<evidence type="ECO:0000256" key="3">
    <source>
        <dbReference type="ARBA" id="ARBA00023163"/>
    </source>
</evidence>
<dbReference type="InterPro" id="IPR020449">
    <property type="entry name" value="Tscrpt_reg_AraC-type_HTH"/>
</dbReference>
<protein>
    <recommendedName>
        <fullName evidence="4">HTH araC/xylS-type domain-containing protein</fullName>
    </recommendedName>
</protein>